<dbReference type="GO" id="GO:0016887">
    <property type="term" value="F:ATP hydrolysis activity"/>
    <property type="evidence" value="ECO:0007669"/>
    <property type="project" value="InterPro"/>
</dbReference>
<evidence type="ECO:0000256" key="1">
    <source>
        <dbReference type="ARBA" id="ARBA00005417"/>
    </source>
</evidence>
<dbReference type="CDD" id="cd03235">
    <property type="entry name" value="ABC_Metallic_Cations"/>
    <property type="match status" value="1"/>
</dbReference>
<evidence type="ECO:0000256" key="4">
    <source>
        <dbReference type="ARBA" id="ARBA00022840"/>
    </source>
</evidence>
<dbReference type="Gene3D" id="3.40.50.300">
    <property type="entry name" value="P-loop containing nucleotide triphosphate hydrolases"/>
    <property type="match status" value="1"/>
</dbReference>
<dbReference type="PROSITE" id="PS50893">
    <property type="entry name" value="ABC_TRANSPORTER_2"/>
    <property type="match status" value="1"/>
</dbReference>
<dbReference type="InterPro" id="IPR017871">
    <property type="entry name" value="ABC_transporter-like_CS"/>
</dbReference>
<keyword evidence="7" id="KW-1185">Reference proteome</keyword>
<dbReference type="RefSeq" id="WP_126600625.1">
    <property type="nucleotide sequence ID" value="NZ_LR134510.1"/>
</dbReference>
<dbReference type="AlphaFoldDB" id="A0A448TW27"/>
<dbReference type="EMBL" id="LR134510">
    <property type="protein sequence ID" value="VEJ10142.1"/>
    <property type="molecule type" value="Genomic_DNA"/>
</dbReference>
<dbReference type="Pfam" id="PF00005">
    <property type="entry name" value="ABC_tran"/>
    <property type="match status" value="1"/>
</dbReference>
<reference evidence="6 7" key="1">
    <citation type="submission" date="2018-12" db="EMBL/GenBank/DDBJ databases">
        <authorList>
            <consortium name="Pathogen Informatics"/>
        </authorList>
    </citation>
    <scope>NUCLEOTIDE SEQUENCE [LARGE SCALE GENOMIC DNA]</scope>
    <source>
        <strain evidence="6 7">NCTC12871</strain>
    </source>
</reference>
<dbReference type="GO" id="GO:0005524">
    <property type="term" value="F:ATP binding"/>
    <property type="evidence" value="ECO:0007669"/>
    <property type="project" value="UniProtKB-KW"/>
</dbReference>
<dbReference type="InterPro" id="IPR003593">
    <property type="entry name" value="AAA+_ATPase"/>
</dbReference>
<sequence>MKNNMITVTDLAVRYNNGHLAIYDINFSLPNSMICALIGINGSGKSTLFKSLMGLIKPQKGKIEICELPINKALKANLVSYVPQIEEVDWSFPVTVYDVVMMGRYGHMNFLRIPTKNDKLKVQNALEKMGISDLQDRQIGELSGGQKKRVFLARALAQESHIFLLDEPFTGIDVTTSNIIISLLKELREMGKLILISMHNLNAIPNFCDHIIMLNRQLIAEGSIADTFTQENLEKVFGEQNKKEDKSVAVIDKEHLWNMTSGEPSISI</sequence>
<dbReference type="SUPFAM" id="SSF52540">
    <property type="entry name" value="P-loop containing nucleoside triphosphate hydrolases"/>
    <property type="match status" value="1"/>
</dbReference>
<feature type="domain" description="ABC transporter" evidence="5">
    <location>
        <begin position="6"/>
        <end position="241"/>
    </location>
</feature>
<keyword evidence="2" id="KW-0813">Transport</keyword>
<dbReference type="OrthoDB" id="9806726at2"/>
<evidence type="ECO:0000256" key="3">
    <source>
        <dbReference type="ARBA" id="ARBA00022741"/>
    </source>
</evidence>
<dbReference type="InterPro" id="IPR027417">
    <property type="entry name" value="P-loop_NTPase"/>
</dbReference>
<keyword evidence="4 6" id="KW-0067">ATP-binding</keyword>
<gene>
    <name evidence="6" type="primary">yfeB_3</name>
    <name evidence="6" type="ORF">NCTC12871_01652</name>
</gene>
<organism evidence="6 7">
    <name type="scientific">Actinobacillus delphinicola</name>
    <dbReference type="NCBI Taxonomy" id="51161"/>
    <lineage>
        <taxon>Bacteria</taxon>
        <taxon>Pseudomonadati</taxon>
        <taxon>Pseudomonadota</taxon>
        <taxon>Gammaproteobacteria</taxon>
        <taxon>Pasteurellales</taxon>
        <taxon>Pasteurellaceae</taxon>
        <taxon>Actinobacillus</taxon>
    </lineage>
</organism>
<evidence type="ECO:0000256" key="2">
    <source>
        <dbReference type="ARBA" id="ARBA00022448"/>
    </source>
</evidence>
<evidence type="ECO:0000313" key="7">
    <source>
        <dbReference type="Proteomes" id="UP000279799"/>
    </source>
</evidence>
<evidence type="ECO:0000259" key="5">
    <source>
        <dbReference type="PROSITE" id="PS50893"/>
    </source>
</evidence>
<dbReference type="PANTHER" id="PTHR42734:SF5">
    <property type="entry name" value="IRON TRANSPORT SYSTEM ATP-BINDING PROTEIN HI_0361-RELATED"/>
    <property type="match status" value="1"/>
</dbReference>
<dbReference type="InterPro" id="IPR003439">
    <property type="entry name" value="ABC_transporter-like_ATP-bd"/>
</dbReference>
<name>A0A448TW27_9PAST</name>
<dbReference type="SMART" id="SM00382">
    <property type="entry name" value="AAA"/>
    <property type="match status" value="1"/>
</dbReference>
<proteinExistence type="inferred from homology"/>
<dbReference type="FunFam" id="3.40.50.300:FF:000134">
    <property type="entry name" value="Iron-enterobactin ABC transporter ATP-binding protein"/>
    <property type="match status" value="1"/>
</dbReference>
<dbReference type="InterPro" id="IPR050153">
    <property type="entry name" value="Metal_Ion_Import_ABC"/>
</dbReference>
<evidence type="ECO:0000313" key="6">
    <source>
        <dbReference type="EMBL" id="VEJ10142.1"/>
    </source>
</evidence>
<dbReference type="Proteomes" id="UP000279799">
    <property type="component" value="Chromosome"/>
</dbReference>
<protein>
    <submittedName>
        <fullName evidence="6">Iron (Chelated) transporter, ATP-binding protein</fullName>
    </submittedName>
</protein>
<comment type="similarity">
    <text evidence="1">Belongs to the ABC transporter superfamily.</text>
</comment>
<accession>A0A448TW27</accession>
<dbReference type="PROSITE" id="PS00211">
    <property type="entry name" value="ABC_TRANSPORTER_1"/>
    <property type="match status" value="1"/>
</dbReference>
<dbReference type="KEGG" id="adp:NCTC12871_01652"/>
<dbReference type="PANTHER" id="PTHR42734">
    <property type="entry name" value="METAL TRANSPORT SYSTEM ATP-BINDING PROTEIN TM_0124-RELATED"/>
    <property type="match status" value="1"/>
</dbReference>
<keyword evidence="3" id="KW-0547">Nucleotide-binding</keyword>